<evidence type="ECO:0000256" key="6">
    <source>
        <dbReference type="SAM" id="Phobius"/>
    </source>
</evidence>
<evidence type="ECO:0000256" key="5">
    <source>
        <dbReference type="ARBA" id="ARBA00023136"/>
    </source>
</evidence>
<comment type="caution">
    <text evidence="8">The sequence shown here is derived from an EMBL/GenBank/DDBJ whole genome shotgun (WGS) entry which is preliminary data.</text>
</comment>
<dbReference type="EMBL" id="MGDJ01000030">
    <property type="protein sequence ID" value="OGL52270.1"/>
    <property type="molecule type" value="Genomic_DNA"/>
</dbReference>
<evidence type="ECO:0000256" key="4">
    <source>
        <dbReference type="ARBA" id="ARBA00022989"/>
    </source>
</evidence>
<sequence>MKVTSHRDEIRVSRLLGASRYRVEKPFLSEGVIYGFFGATLGLLISFLLSLYFQGPLNRFFDPVKFIESDPFFYLSVAALEIIGGILVGYFSSWLSVRRFIKF</sequence>
<dbReference type="GO" id="GO:0032153">
    <property type="term" value="C:cell division site"/>
    <property type="evidence" value="ECO:0007669"/>
    <property type="project" value="TreeGrafter"/>
</dbReference>
<dbReference type="PANTHER" id="PTHR47755:SF1">
    <property type="entry name" value="CELL DIVISION PROTEIN FTSX"/>
    <property type="match status" value="1"/>
</dbReference>
<evidence type="ECO:0000313" key="9">
    <source>
        <dbReference type="Proteomes" id="UP000185874"/>
    </source>
</evidence>
<organism evidence="8 9">
    <name type="scientific">Candidatus Shapirobacteria bacterium RBG_13_44_7</name>
    <dbReference type="NCBI Taxonomy" id="1802149"/>
    <lineage>
        <taxon>Bacteria</taxon>
        <taxon>Candidatus Shapironibacteriota</taxon>
    </lineage>
</organism>
<dbReference type="GO" id="GO:0005886">
    <property type="term" value="C:plasma membrane"/>
    <property type="evidence" value="ECO:0007669"/>
    <property type="project" value="UniProtKB-SubCell"/>
</dbReference>
<reference evidence="8 9" key="1">
    <citation type="journal article" date="2016" name="Nat. Commun.">
        <title>Thousands of microbial genomes shed light on interconnected biogeochemical processes in an aquifer system.</title>
        <authorList>
            <person name="Anantharaman K."/>
            <person name="Brown C.T."/>
            <person name="Hug L.A."/>
            <person name="Sharon I."/>
            <person name="Castelle C.J."/>
            <person name="Probst A.J."/>
            <person name="Thomas B.C."/>
            <person name="Singh A."/>
            <person name="Wilkins M.J."/>
            <person name="Karaoz U."/>
            <person name="Brodie E.L."/>
            <person name="Williams K.H."/>
            <person name="Hubbard S.S."/>
            <person name="Banfield J.F."/>
        </authorList>
    </citation>
    <scope>NUCLEOTIDE SEQUENCE [LARGE SCALE GENOMIC DNA]</scope>
</reference>
<dbReference type="Pfam" id="PF02687">
    <property type="entry name" value="FtsX"/>
    <property type="match status" value="1"/>
</dbReference>
<dbReference type="PANTHER" id="PTHR47755">
    <property type="entry name" value="CELL DIVISION PROTEIN FTSX"/>
    <property type="match status" value="1"/>
</dbReference>
<keyword evidence="4 6" id="KW-1133">Transmembrane helix</keyword>
<name>A0A1F7SES5_9BACT</name>
<evidence type="ECO:0000256" key="2">
    <source>
        <dbReference type="ARBA" id="ARBA00022475"/>
    </source>
</evidence>
<dbReference type="InterPro" id="IPR003838">
    <property type="entry name" value="ABC3_permease_C"/>
</dbReference>
<comment type="subcellular location">
    <subcellularLocation>
        <location evidence="1">Cell membrane</location>
        <topology evidence="1">Multi-pass membrane protein</topology>
    </subcellularLocation>
</comment>
<gene>
    <name evidence="8" type="ORF">A3K55_00705</name>
</gene>
<dbReference type="GO" id="GO:0051301">
    <property type="term" value="P:cell division"/>
    <property type="evidence" value="ECO:0007669"/>
    <property type="project" value="InterPro"/>
</dbReference>
<dbReference type="AlphaFoldDB" id="A0A1F7SES5"/>
<protein>
    <recommendedName>
        <fullName evidence="7">ABC3 transporter permease C-terminal domain-containing protein</fullName>
    </recommendedName>
</protein>
<keyword evidence="3 6" id="KW-0812">Transmembrane</keyword>
<dbReference type="InterPro" id="IPR004513">
    <property type="entry name" value="FtsX"/>
</dbReference>
<evidence type="ECO:0000256" key="3">
    <source>
        <dbReference type="ARBA" id="ARBA00022692"/>
    </source>
</evidence>
<evidence type="ECO:0000313" key="8">
    <source>
        <dbReference type="EMBL" id="OGL52270.1"/>
    </source>
</evidence>
<evidence type="ECO:0000256" key="1">
    <source>
        <dbReference type="ARBA" id="ARBA00004651"/>
    </source>
</evidence>
<keyword evidence="2" id="KW-1003">Cell membrane</keyword>
<feature type="domain" description="ABC3 transporter permease C-terminal" evidence="7">
    <location>
        <begin position="3"/>
        <end position="102"/>
    </location>
</feature>
<evidence type="ECO:0000259" key="7">
    <source>
        <dbReference type="Pfam" id="PF02687"/>
    </source>
</evidence>
<feature type="transmembrane region" description="Helical" evidence="6">
    <location>
        <begin position="73"/>
        <end position="97"/>
    </location>
</feature>
<keyword evidence="5 6" id="KW-0472">Membrane</keyword>
<dbReference type="Proteomes" id="UP000185874">
    <property type="component" value="Unassembled WGS sequence"/>
</dbReference>
<accession>A0A1F7SES5</accession>
<proteinExistence type="predicted"/>
<feature type="transmembrane region" description="Helical" evidence="6">
    <location>
        <begin position="32"/>
        <end position="53"/>
    </location>
</feature>